<dbReference type="EMBL" id="BNCO01000012">
    <property type="protein sequence ID" value="GIL51901.1"/>
    <property type="molecule type" value="Genomic_DNA"/>
</dbReference>
<evidence type="ECO:0008006" key="4">
    <source>
        <dbReference type="Google" id="ProtNLM"/>
    </source>
</evidence>
<feature type="signal peptide" evidence="1">
    <location>
        <begin position="1"/>
        <end position="21"/>
    </location>
</feature>
<dbReference type="AlphaFoldDB" id="A0A8J4EYE4"/>
<organism evidence="2 3">
    <name type="scientific">Volvox africanus</name>
    <dbReference type="NCBI Taxonomy" id="51714"/>
    <lineage>
        <taxon>Eukaryota</taxon>
        <taxon>Viridiplantae</taxon>
        <taxon>Chlorophyta</taxon>
        <taxon>core chlorophytes</taxon>
        <taxon>Chlorophyceae</taxon>
        <taxon>CS clade</taxon>
        <taxon>Chlamydomonadales</taxon>
        <taxon>Volvocaceae</taxon>
        <taxon>Volvox</taxon>
    </lineage>
</organism>
<evidence type="ECO:0000313" key="2">
    <source>
        <dbReference type="EMBL" id="GIL51901.1"/>
    </source>
</evidence>
<proteinExistence type="predicted"/>
<protein>
    <recommendedName>
        <fullName evidence="4">Secreted protein</fullName>
    </recommendedName>
</protein>
<evidence type="ECO:0000313" key="3">
    <source>
        <dbReference type="Proteomes" id="UP000747399"/>
    </source>
</evidence>
<keyword evidence="1" id="KW-0732">Signal</keyword>
<dbReference type="Proteomes" id="UP000747399">
    <property type="component" value="Unassembled WGS sequence"/>
</dbReference>
<keyword evidence="3" id="KW-1185">Reference proteome</keyword>
<accession>A0A8J4EYE4</accession>
<evidence type="ECO:0000256" key="1">
    <source>
        <dbReference type="SAM" id="SignalP"/>
    </source>
</evidence>
<sequence>MQLQVLLLLLLLLLLLHTILLLHFRTLEPPPRLWAAPLAIETGANSAISSRKCNCLTILALVYLGLRTQECQQVFYSDQVQGPAMPLLQYAICADTESFLVDSISSKPVFVSSLRFG</sequence>
<comment type="caution">
    <text evidence="2">The sequence shown here is derived from an EMBL/GenBank/DDBJ whole genome shotgun (WGS) entry which is preliminary data.</text>
</comment>
<feature type="chain" id="PRO_5035319183" description="Secreted protein" evidence="1">
    <location>
        <begin position="22"/>
        <end position="117"/>
    </location>
</feature>
<reference evidence="2" key="1">
    <citation type="journal article" date="2021" name="Proc. Natl. Acad. Sci. U.S.A.">
        <title>Three genomes in the algal genus Volvox reveal the fate of a haploid sex-determining region after a transition to homothallism.</title>
        <authorList>
            <person name="Yamamoto K."/>
            <person name="Hamaji T."/>
            <person name="Kawai-Toyooka H."/>
            <person name="Matsuzaki R."/>
            <person name="Takahashi F."/>
            <person name="Nishimura Y."/>
            <person name="Kawachi M."/>
            <person name="Noguchi H."/>
            <person name="Minakuchi Y."/>
            <person name="Umen J.G."/>
            <person name="Toyoda A."/>
            <person name="Nozaki H."/>
        </authorList>
    </citation>
    <scope>NUCLEOTIDE SEQUENCE</scope>
    <source>
        <strain evidence="2">NIES-3780</strain>
    </source>
</reference>
<name>A0A8J4EYE4_9CHLO</name>
<gene>
    <name evidence="2" type="ORF">Vafri_7810</name>
</gene>